<sequence>MSAAAARRKKQLQNRAAKGDPSAPSSDPVQLRLDSLLLDPTLVEEPVAYEALQLAQSSVRRNVKTGNFKQAVEVAYATSLALLTKSGRVSVSSQLLAELVKVLVETHTEYTDDWGERFGKLDEAYRTALDADAKMDPAERGRLQRLHLQFLRKGLKWSNDLGNVRHGALAMHALLGDHCWFMSCDQAVIGADAEKGPAKSADTEEEEYDEEWSETGLRNEAVTHFALAEMTSTILDKLKSLPGPTDEESKMGHTCPPCQRDALLTRSILALLAIENLKDATSLASSFLKEVETRSPDELKKSYLDKADGKAPSHIMFVCMLLRICEKDTKTAPLFTWLVRNFGAELGTMHQPEKIKSYTTKIGKVYFDIQPPPSMMDMMENMMSMMGGGGMGAAGGMNPAMMQAAMAAMQGGGM</sequence>
<dbReference type="PANTHER" id="PTHR12875">
    <property type="entry name" value="GOLGI TO ER TRAFFIC PROTEIN 4 HOMOLOG"/>
    <property type="match status" value="1"/>
</dbReference>
<dbReference type="EMBL" id="JABMIG020000094">
    <property type="protein sequence ID" value="KAL3793161.1"/>
    <property type="molecule type" value="Genomic_DNA"/>
</dbReference>
<comment type="caution">
    <text evidence="3">The sequence shown here is derived from an EMBL/GenBank/DDBJ whole genome shotgun (WGS) entry which is preliminary data.</text>
</comment>
<evidence type="ECO:0000313" key="3">
    <source>
        <dbReference type="EMBL" id="KAL3793161.1"/>
    </source>
</evidence>
<dbReference type="InterPro" id="IPR011990">
    <property type="entry name" value="TPR-like_helical_dom_sf"/>
</dbReference>
<evidence type="ECO:0000313" key="4">
    <source>
        <dbReference type="Proteomes" id="UP001516023"/>
    </source>
</evidence>
<name>A0ABD3Q102_9STRA</name>
<feature type="compositionally biased region" description="Basic residues" evidence="2">
    <location>
        <begin position="1"/>
        <end position="12"/>
    </location>
</feature>
<evidence type="ECO:0000256" key="1">
    <source>
        <dbReference type="ARBA" id="ARBA00005351"/>
    </source>
</evidence>
<comment type="similarity">
    <text evidence="1">Belongs to the GET4 family.</text>
</comment>
<evidence type="ECO:0000256" key="2">
    <source>
        <dbReference type="SAM" id="MobiDB-lite"/>
    </source>
</evidence>
<keyword evidence="4" id="KW-1185">Reference proteome</keyword>
<dbReference type="InterPro" id="IPR007317">
    <property type="entry name" value="GET4"/>
</dbReference>
<dbReference type="AlphaFoldDB" id="A0ABD3Q102"/>
<organism evidence="3 4">
    <name type="scientific">Cyclotella cryptica</name>
    <dbReference type="NCBI Taxonomy" id="29204"/>
    <lineage>
        <taxon>Eukaryota</taxon>
        <taxon>Sar</taxon>
        <taxon>Stramenopiles</taxon>
        <taxon>Ochrophyta</taxon>
        <taxon>Bacillariophyta</taxon>
        <taxon>Coscinodiscophyceae</taxon>
        <taxon>Thalassiosirophycidae</taxon>
        <taxon>Stephanodiscales</taxon>
        <taxon>Stephanodiscaceae</taxon>
        <taxon>Cyclotella</taxon>
    </lineage>
</organism>
<gene>
    <name evidence="3" type="ORF">HJC23_005663</name>
</gene>
<dbReference type="Pfam" id="PF04190">
    <property type="entry name" value="GET4"/>
    <property type="match status" value="1"/>
</dbReference>
<feature type="region of interest" description="Disordered" evidence="2">
    <location>
        <begin position="1"/>
        <end position="30"/>
    </location>
</feature>
<dbReference type="PANTHER" id="PTHR12875:SF0">
    <property type="entry name" value="GOLGI TO ER TRAFFIC PROTEIN 4 HOMOLOG"/>
    <property type="match status" value="1"/>
</dbReference>
<accession>A0ABD3Q102</accession>
<protein>
    <submittedName>
        <fullName evidence="3">Uncharacterized protein</fullName>
    </submittedName>
</protein>
<reference evidence="3 4" key="1">
    <citation type="journal article" date="2020" name="G3 (Bethesda)">
        <title>Improved Reference Genome for Cyclotella cryptica CCMP332, a Model for Cell Wall Morphogenesis, Salinity Adaptation, and Lipid Production in Diatoms (Bacillariophyta).</title>
        <authorList>
            <person name="Roberts W.R."/>
            <person name="Downey K.M."/>
            <person name="Ruck E.C."/>
            <person name="Traller J.C."/>
            <person name="Alverson A.J."/>
        </authorList>
    </citation>
    <scope>NUCLEOTIDE SEQUENCE [LARGE SCALE GENOMIC DNA]</scope>
    <source>
        <strain evidence="3 4">CCMP332</strain>
    </source>
</reference>
<dbReference type="Proteomes" id="UP001516023">
    <property type="component" value="Unassembled WGS sequence"/>
</dbReference>
<dbReference type="Gene3D" id="1.25.40.10">
    <property type="entry name" value="Tetratricopeptide repeat domain"/>
    <property type="match status" value="1"/>
</dbReference>
<proteinExistence type="inferred from homology"/>